<dbReference type="SUPFAM" id="SSF103657">
    <property type="entry name" value="BAR/IMD domain-like"/>
    <property type="match status" value="1"/>
</dbReference>
<dbReference type="WBParaSite" id="DME_0000478701-mRNA-1">
    <property type="protein sequence ID" value="DME_0000478701-mRNA-1"/>
    <property type="gene ID" value="DME_0000478701"/>
</dbReference>
<dbReference type="PANTHER" id="PTHR23065">
    <property type="entry name" value="PROLINE-SERINE-THREONINE PHOSPHATASE INTERACTING PROTEIN 1"/>
    <property type="match status" value="1"/>
</dbReference>
<dbReference type="GO" id="GO:0030100">
    <property type="term" value="P:regulation of endocytosis"/>
    <property type="evidence" value="ECO:0007669"/>
    <property type="project" value="TreeGrafter"/>
</dbReference>
<evidence type="ECO:0000313" key="6">
    <source>
        <dbReference type="WBParaSite" id="DME_0000478701-mRNA-1"/>
    </source>
</evidence>
<dbReference type="Pfam" id="PF00611">
    <property type="entry name" value="FCH"/>
    <property type="match status" value="1"/>
</dbReference>
<dbReference type="GO" id="GO:0005886">
    <property type="term" value="C:plasma membrane"/>
    <property type="evidence" value="ECO:0007669"/>
    <property type="project" value="TreeGrafter"/>
</dbReference>
<dbReference type="GO" id="GO:0007010">
    <property type="term" value="P:cytoskeleton organization"/>
    <property type="evidence" value="ECO:0007669"/>
    <property type="project" value="TreeGrafter"/>
</dbReference>
<evidence type="ECO:0000313" key="4">
    <source>
        <dbReference type="Proteomes" id="UP000038040"/>
    </source>
</evidence>
<reference evidence="6" key="1">
    <citation type="submission" date="2016-04" db="UniProtKB">
        <authorList>
            <consortium name="WormBaseParasite"/>
        </authorList>
    </citation>
    <scope>IDENTIFICATION</scope>
</reference>
<dbReference type="FunFam" id="1.20.1270.60:FF:000205">
    <property type="entry name" value="Protein kinase C and casein kinase substrate in neurons protein 1"/>
    <property type="match status" value="1"/>
</dbReference>
<dbReference type="PANTHER" id="PTHR23065:SF11">
    <property type="entry name" value="SYNDAPIN, ISOFORM C"/>
    <property type="match status" value="1"/>
</dbReference>
<dbReference type="Proteomes" id="UP000274756">
    <property type="component" value="Unassembled WGS sequence"/>
</dbReference>
<dbReference type="GO" id="GO:0097320">
    <property type="term" value="P:plasma membrane tubulation"/>
    <property type="evidence" value="ECO:0007669"/>
    <property type="project" value="TreeGrafter"/>
</dbReference>
<dbReference type="InterPro" id="IPR027267">
    <property type="entry name" value="AH/BAR_dom_sf"/>
</dbReference>
<dbReference type="Proteomes" id="UP000038040">
    <property type="component" value="Unplaced"/>
</dbReference>
<accession>A0A158Q4G2</accession>
<dbReference type="OrthoDB" id="10255128at2759"/>
<dbReference type="SMART" id="SM00055">
    <property type="entry name" value="FCH"/>
    <property type="match status" value="1"/>
</dbReference>
<evidence type="ECO:0000256" key="1">
    <source>
        <dbReference type="PROSITE-ProRule" id="PRU01077"/>
    </source>
</evidence>
<sequence>MEEEIHGGFYEIGAYRHNVRRYKEGIEQLNDIQSMLKERADIESSYAKSLQTFHAKWSNYVSHLPHSTIKNVWTELLEEGSEVSKLHANVKDRISDELLKTISLYLKENHHPTAFRAPKEIREIEDDFEKAQRPWRKHYEKAEKAKKAFHLASKAERSAEIQAKNASGDSSISTDNENKFRERYQKCQGELAKSEKAYRVAINDLISLKANYISHMEDVYENCQQKELKRLKFVFEMLCGFQKVVVDVATATK</sequence>
<dbReference type="GO" id="GO:0005543">
    <property type="term" value="F:phospholipid binding"/>
    <property type="evidence" value="ECO:0007669"/>
    <property type="project" value="TreeGrafter"/>
</dbReference>
<keyword evidence="1" id="KW-0175">Coiled coil</keyword>
<dbReference type="Gene3D" id="1.20.1270.60">
    <property type="entry name" value="Arfaptin homology (AH) domain/BAR domain"/>
    <property type="match status" value="1"/>
</dbReference>
<protein>
    <submittedName>
        <fullName evidence="6">F-BAR domain-containing protein</fullName>
    </submittedName>
</protein>
<dbReference type="PROSITE" id="PS51741">
    <property type="entry name" value="F_BAR"/>
    <property type="match status" value="1"/>
</dbReference>
<reference evidence="3 5" key="2">
    <citation type="submission" date="2018-11" db="EMBL/GenBank/DDBJ databases">
        <authorList>
            <consortium name="Pathogen Informatics"/>
        </authorList>
    </citation>
    <scope>NUCLEOTIDE SEQUENCE [LARGE SCALE GENOMIC DNA]</scope>
</reference>
<dbReference type="InterPro" id="IPR031160">
    <property type="entry name" value="F_BAR_dom"/>
</dbReference>
<evidence type="ECO:0000313" key="5">
    <source>
        <dbReference type="Proteomes" id="UP000274756"/>
    </source>
</evidence>
<keyword evidence="5" id="KW-1185">Reference proteome</keyword>
<dbReference type="AlphaFoldDB" id="A0A158Q4G2"/>
<feature type="domain" description="F-BAR" evidence="2">
    <location>
        <begin position="3"/>
        <end position="253"/>
    </location>
</feature>
<dbReference type="STRING" id="318479.A0A158Q4G2"/>
<proteinExistence type="predicted"/>
<dbReference type="EMBL" id="UYYG01001171">
    <property type="protein sequence ID" value="VDN58697.1"/>
    <property type="molecule type" value="Genomic_DNA"/>
</dbReference>
<evidence type="ECO:0000259" key="2">
    <source>
        <dbReference type="PROSITE" id="PS51741"/>
    </source>
</evidence>
<name>A0A158Q4G2_DRAME</name>
<organism evidence="4 6">
    <name type="scientific">Dracunculus medinensis</name>
    <name type="common">Guinea worm</name>
    <dbReference type="NCBI Taxonomy" id="318479"/>
    <lineage>
        <taxon>Eukaryota</taxon>
        <taxon>Metazoa</taxon>
        <taxon>Ecdysozoa</taxon>
        <taxon>Nematoda</taxon>
        <taxon>Chromadorea</taxon>
        <taxon>Rhabditida</taxon>
        <taxon>Spirurina</taxon>
        <taxon>Dracunculoidea</taxon>
        <taxon>Dracunculidae</taxon>
        <taxon>Dracunculus</taxon>
    </lineage>
</organism>
<dbReference type="GO" id="GO:0005768">
    <property type="term" value="C:endosome"/>
    <property type="evidence" value="ECO:0007669"/>
    <property type="project" value="TreeGrafter"/>
</dbReference>
<evidence type="ECO:0000313" key="3">
    <source>
        <dbReference type="EMBL" id="VDN58697.1"/>
    </source>
</evidence>
<dbReference type="InterPro" id="IPR001060">
    <property type="entry name" value="FCH_dom"/>
</dbReference>
<gene>
    <name evidence="3" type="ORF">DME_LOCUS8670</name>
</gene>